<evidence type="ECO:0000256" key="1">
    <source>
        <dbReference type="SAM" id="MobiDB-lite"/>
    </source>
</evidence>
<organism evidence="2 3">
    <name type="scientific">Monilinia fructicola</name>
    <name type="common">Brown rot fungus</name>
    <name type="synonym">Ciboria fructicola</name>
    <dbReference type="NCBI Taxonomy" id="38448"/>
    <lineage>
        <taxon>Eukaryota</taxon>
        <taxon>Fungi</taxon>
        <taxon>Dikarya</taxon>
        <taxon>Ascomycota</taxon>
        <taxon>Pezizomycotina</taxon>
        <taxon>Leotiomycetes</taxon>
        <taxon>Helotiales</taxon>
        <taxon>Sclerotiniaceae</taxon>
        <taxon>Monilinia</taxon>
    </lineage>
</organism>
<reference evidence="2 3" key="1">
    <citation type="submission" date="2019-06" db="EMBL/GenBank/DDBJ databases">
        <title>Genome Sequence of the Brown Rot Fungal Pathogen Monilinia fructicola.</title>
        <authorList>
            <person name="De Miccolis Angelini R.M."/>
            <person name="Landi L."/>
            <person name="Abate D."/>
            <person name="Pollastro S."/>
            <person name="Romanazzi G."/>
            <person name="Faretra F."/>
        </authorList>
    </citation>
    <scope>NUCLEOTIDE SEQUENCE [LARGE SCALE GENOMIC DNA]</scope>
    <source>
        <strain evidence="2 3">Mfrc123</strain>
    </source>
</reference>
<dbReference type="AlphaFoldDB" id="A0A5M9J628"/>
<dbReference type="VEuPathDB" id="FungiDB:MFRU_083g00020"/>
<accession>A0A5M9J628</accession>
<gene>
    <name evidence="2" type="ORF">EYC84_010513</name>
</gene>
<comment type="caution">
    <text evidence="2">The sequence shown here is derived from an EMBL/GenBank/DDBJ whole genome shotgun (WGS) entry which is preliminary data.</text>
</comment>
<name>A0A5M9J628_MONFR</name>
<sequence length="387" mass="44550">MNSKYLSHIQDLNLVKEFPEWPTRSLENRTDIPAGSYWGRGEIESFKILRVRQQRTNMLLRQLHRFTDDATQRVNQSQDIQNAIHFLGTDWRIHNAADLLTLGGKFAPFFTLLADVLQQPETPQPDRQLRNRETYQSPSPATSTSTSSSPSQPPAKRIRITNSAESYIYSQETDQSTHDRQRKSEITTNACIYTLLNCIAENTRREDDETTFRLEWTITQDTFHVAEKKPYEFSSTNDGNLVYRDRSSGQWKRRGKISYCSIEAKSTYTSDTEDSPLEGQEAAHIIGMLSQQLSNLQLFNTLNESTMIPLISARQNKVYIVIGTFTKEYFDYIVTGKDVERAFGTLYEYGPYDMQDVGDFTMICIICVALVLYQEHRVRDSLHGESP</sequence>
<keyword evidence="3" id="KW-1185">Reference proteome</keyword>
<feature type="region of interest" description="Disordered" evidence="1">
    <location>
        <begin position="121"/>
        <end position="156"/>
    </location>
</feature>
<dbReference type="EMBL" id="VICG01000018">
    <property type="protein sequence ID" value="KAA8563613.1"/>
    <property type="molecule type" value="Genomic_DNA"/>
</dbReference>
<proteinExistence type="predicted"/>
<evidence type="ECO:0000313" key="3">
    <source>
        <dbReference type="Proteomes" id="UP000322873"/>
    </source>
</evidence>
<feature type="compositionally biased region" description="Low complexity" evidence="1">
    <location>
        <begin position="136"/>
        <end position="150"/>
    </location>
</feature>
<dbReference type="Proteomes" id="UP000322873">
    <property type="component" value="Unassembled WGS sequence"/>
</dbReference>
<evidence type="ECO:0000313" key="2">
    <source>
        <dbReference type="EMBL" id="KAA8563613.1"/>
    </source>
</evidence>
<protein>
    <submittedName>
        <fullName evidence="2">Uncharacterized protein</fullName>
    </submittedName>
</protein>